<gene>
    <name evidence="1" type="ORF">DFJ75_3881</name>
</gene>
<evidence type="ECO:0000313" key="2">
    <source>
        <dbReference type="Proteomes" id="UP000274762"/>
    </source>
</evidence>
<protein>
    <recommendedName>
        <fullName evidence="3">PknH-like protein</fullName>
    </recommendedName>
</protein>
<sequence length="238" mass="24192">MGVLRRRAGAGVIVLTVLGLISAGCGDDSTDDGPASSSSEEPTSLAEKLLPAREFPDGYQPTELGIVDLRDQNAAALAAAQTAVFEPAQCRPTADADLNGQLDAGNAAVSARQSPVGNTITELVTTAVRDIDADVRTSTGACARVTVTITQGSTAGTTVATDNQRLSPPPLPTSVSLLVKSTATTTYPGGRTDVQQTLAGYAVVDGTTVQVVAISSEGGMSDLGFSDLFKRAVLRAAA</sequence>
<dbReference type="AlphaFoldDB" id="A0A495K6T6"/>
<evidence type="ECO:0000313" key="1">
    <source>
        <dbReference type="EMBL" id="RKR97017.1"/>
    </source>
</evidence>
<accession>A0A495K6T6</accession>
<organism evidence="1 2">
    <name type="scientific">Williamsia marianensis</name>
    <dbReference type="NCBI Taxonomy" id="85044"/>
    <lineage>
        <taxon>Bacteria</taxon>
        <taxon>Bacillati</taxon>
        <taxon>Actinomycetota</taxon>
        <taxon>Actinomycetes</taxon>
        <taxon>Mycobacteriales</taxon>
        <taxon>Nocardiaceae</taxon>
        <taxon>Williamsia</taxon>
    </lineage>
</organism>
<proteinExistence type="predicted"/>
<comment type="caution">
    <text evidence="1">The sequence shown here is derived from an EMBL/GenBank/DDBJ whole genome shotgun (WGS) entry which is preliminary data.</text>
</comment>
<name>A0A495K6T6_WILMA</name>
<reference evidence="1 2" key="1">
    <citation type="submission" date="2018-10" db="EMBL/GenBank/DDBJ databases">
        <title>Sequencing the genomes of 1000 actinobacteria strains.</title>
        <authorList>
            <person name="Klenk H.-P."/>
        </authorList>
    </citation>
    <scope>NUCLEOTIDE SEQUENCE [LARGE SCALE GENOMIC DNA]</scope>
    <source>
        <strain evidence="1 2">DSM 44343</strain>
    </source>
</reference>
<dbReference type="EMBL" id="RBKV01000001">
    <property type="protein sequence ID" value="RKR97017.1"/>
    <property type="molecule type" value="Genomic_DNA"/>
</dbReference>
<evidence type="ECO:0008006" key="3">
    <source>
        <dbReference type="Google" id="ProtNLM"/>
    </source>
</evidence>
<dbReference type="Proteomes" id="UP000274762">
    <property type="component" value="Unassembled WGS sequence"/>
</dbReference>
<dbReference type="PROSITE" id="PS51257">
    <property type="entry name" value="PROKAR_LIPOPROTEIN"/>
    <property type="match status" value="1"/>
</dbReference>